<dbReference type="OrthoDB" id="2688729at2759"/>
<dbReference type="EMBL" id="LVVM01002752">
    <property type="protein sequence ID" value="OJA15997.1"/>
    <property type="molecule type" value="Genomic_DNA"/>
</dbReference>
<gene>
    <name evidence="1" type="ORF">AZE42_10249</name>
</gene>
<comment type="caution">
    <text evidence="1">The sequence shown here is derived from an EMBL/GenBank/DDBJ whole genome shotgun (WGS) entry which is preliminary data.</text>
</comment>
<accession>A0A1J8Q4L8</accession>
<reference evidence="1 2" key="1">
    <citation type="submission" date="2016-03" db="EMBL/GenBank/DDBJ databases">
        <title>Comparative genomics of the ectomycorrhizal sister species Rhizopogon vinicolor and Rhizopogon vesiculosus (Basidiomycota: Boletales) reveals a divergence of the mating type B locus.</title>
        <authorList>
            <person name="Mujic A.B."/>
            <person name="Kuo A."/>
            <person name="Tritt A."/>
            <person name="Lipzen A."/>
            <person name="Chen C."/>
            <person name="Johnson J."/>
            <person name="Sharma A."/>
            <person name="Barry K."/>
            <person name="Grigoriev I.V."/>
            <person name="Spatafora J.W."/>
        </authorList>
    </citation>
    <scope>NUCLEOTIDE SEQUENCE [LARGE SCALE GENOMIC DNA]</scope>
    <source>
        <strain evidence="1 2">AM-OR11-056</strain>
    </source>
</reference>
<keyword evidence="2" id="KW-1185">Reference proteome</keyword>
<evidence type="ECO:0000313" key="2">
    <source>
        <dbReference type="Proteomes" id="UP000183567"/>
    </source>
</evidence>
<protein>
    <submittedName>
        <fullName evidence="1">Uncharacterized protein</fullName>
    </submittedName>
</protein>
<dbReference type="Proteomes" id="UP000183567">
    <property type="component" value="Unassembled WGS sequence"/>
</dbReference>
<sequence length="166" mass="18130">MPEKKAVTSPSEDIVDLDLPLEEFSGTYTDPGYGTFTFCSPSSSSSYCQQVITNFTAVDSVHPSAPSSLQLLAAWPRIGSSHIRAVHQSRNKFLLLFTALFPEGYGHDSTPFETAEIGTPGATAEFVVEDGKVVGFGLFGLVDQVTERERTKMTVKDRADAWFDKV</sequence>
<organism evidence="1 2">
    <name type="scientific">Rhizopogon vesiculosus</name>
    <dbReference type="NCBI Taxonomy" id="180088"/>
    <lineage>
        <taxon>Eukaryota</taxon>
        <taxon>Fungi</taxon>
        <taxon>Dikarya</taxon>
        <taxon>Basidiomycota</taxon>
        <taxon>Agaricomycotina</taxon>
        <taxon>Agaricomycetes</taxon>
        <taxon>Agaricomycetidae</taxon>
        <taxon>Boletales</taxon>
        <taxon>Suillineae</taxon>
        <taxon>Rhizopogonaceae</taxon>
        <taxon>Rhizopogon</taxon>
    </lineage>
</organism>
<proteinExistence type="predicted"/>
<name>A0A1J8Q4L8_9AGAM</name>
<dbReference type="AlphaFoldDB" id="A0A1J8Q4L8"/>
<dbReference type="STRING" id="180088.A0A1J8Q4L8"/>
<evidence type="ECO:0000313" key="1">
    <source>
        <dbReference type="EMBL" id="OJA15997.1"/>
    </source>
</evidence>